<evidence type="ECO:0000256" key="4">
    <source>
        <dbReference type="ARBA" id="ARBA00022642"/>
    </source>
</evidence>
<feature type="binding site" evidence="9">
    <location>
        <position position="159"/>
    </location>
    <ligand>
        <name>substrate</name>
    </ligand>
</feature>
<evidence type="ECO:0000256" key="8">
    <source>
        <dbReference type="ARBA" id="ARBA00023004"/>
    </source>
</evidence>
<dbReference type="GO" id="GO:0008198">
    <property type="term" value="F:ferrous iron binding"/>
    <property type="evidence" value="ECO:0007669"/>
    <property type="project" value="UniProtKB-UniRule"/>
</dbReference>
<keyword evidence="7 9" id="KW-0560">Oxidoreductase</keyword>
<comment type="function">
    <text evidence="2 9">Catalyzes the oxidative ring opening of 3-hydroxyanthranilate to 2-amino-3-carboxymuconate semialdehyde, which spontaneously cyclizes to quinolinate.</text>
</comment>
<keyword evidence="3 9" id="KW-0963">Cytoplasm</keyword>
<dbReference type="GO" id="GO:0034354">
    <property type="term" value="P:'de novo' NAD+ biosynthetic process from L-tryptophan"/>
    <property type="evidence" value="ECO:0007669"/>
    <property type="project" value="UniProtKB-UniRule"/>
</dbReference>
<comment type="similarity">
    <text evidence="9">Belongs to the 3-HAO family.</text>
</comment>
<feature type="binding site" evidence="9">
    <location>
        <position position="221"/>
    </location>
    <ligand>
        <name>a divalent metal cation</name>
        <dbReference type="ChEBI" id="CHEBI:60240"/>
    </ligand>
</feature>
<feature type="binding site" evidence="9">
    <location>
        <position position="184"/>
    </location>
    <ligand>
        <name>a divalent metal cation</name>
        <dbReference type="ChEBI" id="CHEBI:60240"/>
    </ligand>
</feature>
<comment type="pathway">
    <text evidence="9">Cofactor biosynthesis; NAD(+) biosynthesis; quinolinate from L-kynurenine: step 3/3.</text>
</comment>
<dbReference type="FunFam" id="2.60.120.10:FF:000093">
    <property type="entry name" value="3-hydroxyanthranilate 3,4-dioxygenase"/>
    <property type="match status" value="1"/>
</dbReference>
<keyword evidence="4 9" id="KW-0662">Pyridine nucleotide biosynthesis</keyword>
<dbReference type="EC" id="1.13.11.6" evidence="9"/>
<comment type="subcellular location">
    <subcellularLocation>
        <location evidence="9">Cytoplasm</location>
    </subcellularLocation>
</comment>
<feature type="binding site" evidence="9">
    <location>
        <position position="224"/>
    </location>
    <ligand>
        <name>a divalent metal cation</name>
        <dbReference type="ChEBI" id="CHEBI:60240"/>
    </ligand>
</feature>
<evidence type="ECO:0000313" key="10">
    <source>
        <dbReference type="EMBL" id="OAJ41124.1"/>
    </source>
</evidence>
<dbReference type="PANTHER" id="PTHR15497:SF1">
    <property type="entry name" value="3-HYDROXYANTHRANILATE 3,4-DIOXYGENASE"/>
    <property type="match status" value="1"/>
</dbReference>
<evidence type="ECO:0000256" key="1">
    <source>
        <dbReference type="ARBA" id="ARBA00001954"/>
    </source>
</evidence>
<dbReference type="Pfam" id="PF06052">
    <property type="entry name" value="3-HAO"/>
    <property type="match status" value="1"/>
</dbReference>
<evidence type="ECO:0000256" key="7">
    <source>
        <dbReference type="ARBA" id="ARBA00023002"/>
    </source>
</evidence>
<keyword evidence="5 9" id="KW-0479">Metal-binding</keyword>
<dbReference type="AlphaFoldDB" id="A0A177WN81"/>
<dbReference type="CDD" id="cd06123">
    <property type="entry name" value="cupin_HAO"/>
    <property type="match status" value="1"/>
</dbReference>
<dbReference type="eggNOG" id="KOG3995">
    <property type="taxonomic scope" value="Eukaryota"/>
</dbReference>
<dbReference type="InterPro" id="IPR010329">
    <property type="entry name" value="3hydroanth_dOase"/>
</dbReference>
<dbReference type="UniPathway" id="UPA00253">
    <property type="reaction ID" value="UER00330"/>
</dbReference>
<evidence type="ECO:0000256" key="5">
    <source>
        <dbReference type="ARBA" id="ARBA00022723"/>
    </source>
</evidence>
<dbReference type="HAMAP" id="MF_00825">
    <property type="entry name" value="3_HAO"/>
    <property type="match status" value="1"/>
</dbReference>
<comment type="catalytic activity">
    <reaction evidence="9">
        <text>3-hydroxyanthranilate + O2 = (2Z,4Z)-2-amino-3-carboxymuconate 6-semialdehyde</text>
        <dbReference type="Rhea" id="RHEA:17953"/>
        <dbReference type="ChEBI" id="CHEBI:15379"/>
        <dbReference type="ChEBI" id="CHEBI:36559"/>
        <dbReference type="ChEBI" id="CHEBI:77612"/>
        <dbReference type="EC" id="1.13.11.6"/>
    </reaction>
</comment>
<dbReference type="NCBIfam" id="NF009763">
    <property type="entry name" value="PRK13264.1"/>
    <property type="match status" value="1"/>
</dbReference>
<organism evidence="10 11">
    <name type="scientific">Batrachochytrium dendrobatidis (strain JEL423)</name>
    <dbReference type="NCBI Taxonomy" id="403673"/>
    <lineage>
        <taxon>Eukaryota</taxon>
        <taxon>Fungi</taxon>
        <taxon>Fungi incertae sedis</taxon>
        <taxon>Chytridiomycota</taxon>
        <taxon>Chytridiomycota incertae sedis</taxon>
        <taxon>Chytridiomycetes</taxon>
        <taxon>Rhizophydiales</taxon>
        <taxon>Rhizophydiales incertae sedis</taxon>
        <taxon>Batrachochytrium</taxon>
    </lineage>
</organism>
<gene>
    <name evidence="9" type="primary">BNA1</name>
    <name evidence="10" type="ORF">BDEG_24768</name>
</gene>
<accession>A0A177WN81</accession>
<feature type="binding site" evidence="9">
    <location>
        <position position="117"/>
    </location>
    <ligand>
        <name>Fe cation</name>
        <dbReference type="ChEBI" id="CHEBI:24875"/>
        <note>catalytic</note>
    </ligand>
</feature>
<dbReference type="SUPFAM" id="SSF51182">
    <property type="entry name" value="RmlC-like cupins"/>
    <property type="match status" value="1"/>
</dbReference>
<feature type="binding site" evidence="9">
    <location>
        <position position="155"/>
    </location>
    <ligand>
        <name>Fe cation</name>
        <dbReference type="ChEBI" id="CHEBI:24875"/>
        <note>catalytic</note>
    </ligand>
</feature>
<dbReference type="Gene3D" id="2.60.120.10">
    <property type="entry name" value="Jelly Rolls"/>
    <property type="match status" value="1"/>
</dbReference>
<evidence type="ECO:0000256" key="2">
    <source>
        <dbReference type="ARBA" id="ARBA00002752"/>
    </source>
</evidence>
<feature type="binding site" evidence="9">
    <location>
        <position position="107"/>
    </location>
    <ligand>
        <name>O2</name>
        <dbReference type="ChEBI" id="CHEBI:15379"/>
    </ligand>
</feature>
<dbReference type="InterPro" id="IPR014710">
    <property type="entry name" value="RmlC-like_jellyroll"/>
</dbReference>
<dbReference type="GO" id="GO:0006569">
    <property type="term" value="P:L-tryptophan catabolic process"/>
    <property type="evidence" value="ECO:0007669"/>
    <property type="project" value="UniProtKB-UniRule"/>
</dbReference>
<evidence type="ECO:0000313" key="11">
    <source>
        <dbReference type="Proteomes" id="UP000077115"/>
    </source>
</evidence>
<proteinExistence type="inferred from homology"/>
<feature type="binding site" evidence="9">
    <location>
        <position position="111"/>
    </location>
    <ligand>
        <name>Fe cation</name>
        <dbReference type="ChEBI" id="CHEBI:24875"/>
        <note>catalytic</note>
    </ligand>
</feature>
<dbReference type="VEuPathDB" id="FungiDB:BDEG_24768"/>
<keyword evidence="8 9" id="KW-0408">Iron</keyword>
<reference evidence="10 11" key="1">
    <citation type="submission" date="2006-10" db="EMBL/GenBank/DDBJ databases">
        <title>The Genome Sequence of Batrachochytrium dendrobatidis JEL423.</title>
        <authorList>
            <consortium name="The Broad Institute Genome Sequencing Platform"/>
            <person name="Birren B."/>
            <person name="Lander E."/>
            <person name="Galagan J."/>
            <person name="Cuomo C."/>
            <person name="Devon K."/>
            <person name="Jaffe D."/>
            <person name="Butler J."/>
            <person name="Alvarez P."/>
            <person name="Gnerre S."/>
            <person name="Grabherr M."/>
            <person name="Kleber M."/>
            <person name="Mauceli E."/>
            <person name="Brockman W."/>
            <person name="Young S."/>
            <person name="LaButti K."/>
            <person name="Sykes S."/>
            <person name="DeCaprio D."/>
            <person name="Crawford M."/>
            <person name="Koehrsen M."/>
            <person name="Engels R."/>
            <person name="Montgomery P."/>
            <person name="Pearson M."/>
            <person name="Howarth C."/>
            <person name="Larson L."/>
            <person name="White J."/>
            <person name="O'Leary S."/>
            <person name="Kodira C."/>
            <person name="Zeng Q."/>
            <person name="Yandava C."/>
            <person name="Alvarado L."/>
            <person name="Longcore J."/>
            <person name="James T."/>
        </authorList>
    </citation>
    <scope>NUCLEOTIDE SEQUENCE [LARGE SCALE GENOMIC DNA]</scope>
    <source>
        <strain evidence="10 11">JEL423</strain>
    </source>
</reference>
<dbReference type="STRING" id="403673.A0A177WN81"/>
<dbReference type="PANTHER" id="PTHR15497">
    <property type="entry name" value="3-HYDROXYANTHRANILATE 3,4-DIOXYGENASE"/>
    <property type="match status" value="1"/>
</dbReference>
<dbReference type="GO" id="GO:0000334">
    <property type="term" value="F:3-hydroxyanthranilate 3,4-dioxygenase activity"/>
    <property type="evidence" value="ECO:0007669"/>
    <property type="project" value="UniProtKB-UniRule"/>
</dbReference>
<dbReference type="GO" id="GO:0005737">
    <property type="term" value="C:cytoplasm"/>
    <property type="evidence" value="ECO:0007669"/>
    <property type="project" value="UniProtKB-SubCell"/>
</dbReference>
<feature type="binding site" evidence="9">
    <location>
        <position position="187"/>
    </location>
    <ligand>
        <name>a divalent metal cation</name>
        <dbReference type="ChEBI" id="CHEBI:60240"/>
    </ligand>
</feature>
<evidence type="ECO:0000256" key="6">
    <source>
        <dbReference type="ARBA" id="ARBA00022964"/>
    </source>
</evidence>
<reference evidence="10 11" key="2">
    <citation type="submission" date="2016-05" db="EMBL/GenBank/DDBJ databases">
        <title>Lineage-specific infection strategies underlie the spectrum of fungal disease in amphibians.</title>
        <authorList>
            <person name="Cuomo C.A."/>
            <person name="Farrer R.A."/>
            <person name="James T."/>
            <person name="Longcore J."/>
            <person name="Birren B."/>
        </authorList>
    </citation>
    <scope>NUCLEOTIDE SEQUENCE [LARGE SCALE GENOMIC DNA]</scope>
    <source>
        <strain evidence="10 11">JEL423</strain>
    </source>
</reference>
<evidence type="ECO:0000256" key="3">
    <source>
        <dbReference type="ARBA" id="ARBA00022490"/>
    </source>
</evidence>
<dbReference type="InterPro" id="IPR011051">
    <property type="entry name" value="RmlC_Cupin_sf"/>
</dbReference>
<dbReference type="EMBL" id="DS022305">
    <property type="protein sequence ID" value="OAJ41124.1"/>
    <property type="molecule type" value="Genomic_DNA"/>
</dbReference>
<sequence length="231" mass="26752">MAAVYAGLTRNNPIQLIYKKKSKSWYSSAYHVMIVGKSWLELIQVDKQAGRRLDIMSENTARIGLMPFNFEKWIKENSHLLKPPVNNYCLWNSDDFIVMAVGGPNARNDYHVNSTEEWFYQYKGDMLLKVVDGGEFKDIPIKENEMFLLPGNVPHNPVRFENTVGVVLERKRPAGSLDHLRWYCEQCTEIVYQESFHCTNLGTQLKPVIQRYFASEDLRTCKKCGHVNPTK</sequence>
<dbReference type="Proteomes" id="UP000077115">
    <property type="component" value="Unassembled WGS sequence"/>
</dbReference>
<dbReference type="NCBIfam" id="TIGR03037">
    <property type="entry name" value="anthran_nbaC"/>
    <property type="match status" value="1"/>
</dbReference>
<name>A0A177WN81_BATDL</name>
<comment type="cofactor">
    <cofactor evidence="1 9">
        <name>Fe(2+)</name>
        <dbReference type="ChEBI" id="CHEBI:29033"/>
    </cofactor>
</comment>
<keyword evidence="6 9" id="KW-0223">Dioxygenase</keyword>
<feature type="binding site" evidence="9">
    <location>
        <position position="117"/>
    </location>
    <ligand>
        <name>substrate</name>
    </ligand>
</feature>
<dbReference type="GO" id="GO:0043420">
    <property type="term" value="P:anthranilate metabolic process"/>
    <property type="evidence" value="ECO:0007669"/>
    <property type="project" value="UniProtKB-UniRule"/>
</dbReference>
<dbReference type="GO" id="GO:0019805">
    <property type="term" value="P:quinolinate biosynthetic process"/>
    <property type="evidence" value="ECO:0007669"/>
    <property type="project" value="UniProtKB-UniRule"/>
</dbReference>
<feature type="binding site" evidence="9">
    <location>
        <position position="169"/>
    </location>
    <ligand>
        <name>substrate</name>
    </ligand>
</feature>
<evidence type="ECO:0000256" key="9">
    <source>
        <dbReference type="HAMAP-Rule" id="MF_03019"/>
    </source>
</evidence>
<protein>
    <recommendedName>
        <fullName evidence="9">3-hydroxyanthranilate 3,4-dioxygenase</fullName>
        <ecNumber evidence="9">1.13.11.6</ecNumber>
    </recommendedName>
    <alternativeName>
        <fullName evidence="9">3-hydroxyanthranilate oxygenase</fullName>
        <shortName evidence="9">3-HAO</shortName>
    </alternativeName>
    <alternativeName>
        <fullName evidence="9">3-hydroxyanthranilic acid dioxygenase</fullName>
        <shortName evidence="9">HAD</shortName>
    </alternativeName>
    <alternativeName>
        <fullName evidence="9">Biosynthesis of nicotinic acid protein 1</fullName>
    </alternativeName>
</protein>